<dbReference type="InterPro" id="IPR043565">
    <property type="entry name" value="PAX_fam"/>
</dbReference>
<dbReference type="PRINTS" id="PR00027">
    <property type="entry name" value="PAIREDBOX"/>
</dbReference>
<dbReference type="Proteomes" id="UP000261420">
    <property type="component" value="Unplaced"/>
</dbReference>
<feature type="compositionally biased region" description="Polar residues" evidence="11">
    <location>
        <begin position="184"/>
        <end position="195"/>
    </location>
</feature>
<organism evidence="14 15">
    <name type="scientific">Seriola dumerili</name>
    <name type="common">Greater amberjack</name>
    <name type="synonym">Caranx dumerili</name>
    <dbReference type="NCBI Taxonomy" id="41447"/>
    <lineage>
        <taxon>Eukaryota</taxon>
        <taxon>Metazoa</taxon>
        <taxon>Chordata</taxon>
        <taxon>Craniata</taxon>
        <taxon>Vertebrata</taxon>
        <taxon>Euteleostomi</taxon>
        <taxon>Actinopterygii</taxon>
        <taxon>Neopterygii</taxon>
        <taxon>Teleostei</taxon>
        <taxon>Neoteleostei</taxon>
        <taxon>Acanthomorphata</taxon>
        <taxon>Carangaria</taxon>
        <taxon>Carangiformes</taxon>
        <taxon>Carangidae</taxon>
        <taxon>Seriola</taxon>
    </lineage>
</organism>
<keyword evidence="3" id="KW-0217">Developmental protein</keyword>
<dbReference type="AlphaFoldDB" id="A0A3B4TC69"/>
<dbReference type="PROSITE" id="PS50071">
    <property type="entry name" value="HOMEOBOX_2"/>
    <property type="match status" value="1"/>
</dbReference>
<dbReference type="OMA" id="QSKCECV"/>
<dbReference type="InterPro" id="IPR036388">
    <property type="entry name" value="WH-like_DNA-bd_sf"/>
</dbReference>
<dbReference type="InterPro" id="IPR001523">
    <property type="entry name" value="Paired_dom"/>
</dbReference>
<dbReference type="GO" id="GO:0030902">
    <property type="term" value="P:hindbrain development"/>
    <property type="evidence" value="ECO:0007669"/>
    <property type="project" value="UniProtKB-ARBA"/>
</dbReference>
<accession>A0A3B4TC69</accession>
<feature type="domain" description="Homeobox" evidence="12">
    <location>
        <begin position="182"/>
        <end position="232"/>
    </location>
</feature>
<dbReference type="PANTHER" id="PTHR45636:SF47">
    <property type="entry name" value="PAIRED BOX PROTEIN PAX-4"/>
    <property type="match status" value="1"/>
</dbReference>
<dbReference type="GO" id="GO:0048593">
    <property type="term" value="P:camera-type eye morphogenesis"/>
    <property type="evidence" value="ECO:0007669"/>
    <property type="project" value="UniProtKB-ARBA"/>
</dbReference>
<reference evidence="14" key="2">
    <citation type="submission" date="2025-09" db="UniProtKB">
        <authorList>
            <consortium name="Ensembl"/>
        </authorList>
    </citation>
    <scope>IDENTIFICATION</scope>
</reference>
<sequence>MCGTNTDLQSKGGGRVNQLGGMFLNGRPLPESKRRKMIELASEGVRPSQISRILRVSNGCVSKILSRYRSTGLLEPKTIGGSRPRLLTPGVISTIIQCKRENPTIFAWEIRKRLAAARMCKVSKVPSVSSINRILRKIHLDHGPMCMEINRGEQGLDSLIQEEGNQREMFETVSSNDQKPKGVQQRNRTTFSPEQSRALEQEFSHSQYADMYMREKLSAKIKLPEDTIKVES</sequence>
<keyword evidence="15" id="KW-1185">Reference proteome</keyword>
<evidence type="ECO:0000256" key="2">
    <source>
        <dbReference type="ARBA" id="ARBA00005733"/>
    </source>
</evidence>
<evidence type="ECO:0000256" key="6">
    <source>
        <dbReference type="ARBA" id="ARBA00023125"/>
    </source>
</evidence>
<dbReference type="Ensembl" id="ENSSDUT00000003775.1">
    <property type="protein sequence ID" value="ENSSDUP00000003693.1"/>
    <property type="gene ID" value="ENSSDUG00000002799.1"/>
</dbReference>
<name>A0A3B4TC69_SERDU</name>
<dbReference type="PROSITE" id="PS51057">
    <property type="entry name" value="PAIRED_2"/>
    <property type="match status" value="1"/>
</dbReference>
<evidence type="ECO:0000256" key="10">
    <source>
        <dbReference type="RuleBase" id="RU000682"/>
    </source>
</evidence>
<dbReference type="Gene3D" id="1.10.10.10">
    <property type="entry name" value="Winged helix-like DNA-binding domain superfamily/Winged helix DNA-binding domain"/>
    <property type="match status" value="2"/>
</dbReference>
<keyword evidence="6 9" id="KW-0238">DNA-binding</keyword>
<dbReference type="GO" id="GO:0000981">
    <property type="term" value="F:DNA-binding transcription factor activity, RNA polymerase II-specific"/>
    <property type="evidence" value="ECO:0007669"/>
    <property type="project" value="TreeGrafter"/>
</dbReference>
<dbReference type="SUPFAM" id="SSF46689">
    <property type="entry name" value="Homeodomain-like"/>
    <property type="match status" value="2"/>
</dbReference>
<evidence type="ECO:0000256" key="4">
    <source>
        <dbReference type="ARBA" id="ARBA00022724"/>
    </source>
</evidence>
<evidence type="ECO:0000256" key="7">
    <source>
        <dbReference type="ARBA" id="ARBA00023163"/>
    </source>
</evidence>
<dbReference type="GO" id="GO:0005634">
    <property type="term" value="C:nucleus"/>
    <property type="evidence" value="ECO:0007669"/>
    <property type="project" value="UniProtKB-SubCell"/>
</dbReference>
<dbReference type="Pfam" id="PF00292">
    <property type="entry name" value="PAX"/>
    <property type="match status" value="1"/>
</dbReference>
<dbReference type="GO" id="GO:0009952">
    <property type="term" value="P:anterior/posterior pattern specification"/>
    <property type="evidence" value="ECO:0007669"/>
    <property type="project" value="UniProtKB-ARBA"/>
</dbReference>
<keyword evidence="9 10" id="KW-0371">Homeobox</keyword>
<dbReference type="PANTHER" id="PTHR45636">
    <property type="entry name" value="PAIRED BOX PROTEIN PAX-6-RELATED-RELATED"/>
    <property type="match status" value="1"/>
</dbReference>
<evidence type="ECO:0000256" key="8">
    <source>
        <dbReference type="ARBA" id="ARBA00023242"/>
    </source>
</evidence>
<feature type="region of interest" description="Disordered" evidence="11">
    <location>
        <begin position="171"/>
        <end position="203"/>
    </location>
</feature>
<keyword evidence="5" id="KW-0805">Transcription regulation</keyword>
<evidence type="ECO:0000313" key="14">
    <source>
        <dbReference type="Ensembl" id="ENSSDUP00000003693.1"/>
    </source>
</evidence>
<evidence type="ECO:0000256" key="5">
    <source>
        <dbReference type="ARBA" id="ARBA00023015"/>
    </source>
</evidence>
<keyword evidence="4" id="KW-0563">Paired box</keyword>
<dbReference type="SMART" id="SM00351">
    <property type="entry name" value="PAX"/>
    <property type="match status" value="1"/>
</dbReference>
<dbReference type="GeneTree" id="ENSGT00940000156759"/>
<evidence type="ECO:0000256" key="9">
    <source>
        <dbReference type="PROSITE-ProRule" id="PRU00108"/>
    </source>
</evidence>
<evidence type="ECO:0008006" key="16">
    <source>
        <dbReference type="Google" id="ProtNLM"/>
    </source>
</evidence>
<feature type="domain" description="Paired" evidence="13">
    <location>
        <begin position="12"/>
        <end position="138"/>
    </location>
</feature>
<evidence type="ECO:0000259" key="13">
    <source>
        <dbReference type="PROSITE" id="PS51057"/>
    </source>
</evidence>
<evidence type="ECO:0000256" key="1">
    <source>
        <dbReference type="ARBA" id="ARBA00004123"/>
    </source>
</evidence>
<dbReference type="GO" id="GO:0000978">
    <property type="term" value="F:RNA polymerase II cis-regulatory region sequence-specific DNA binding"/>
    <property type="evidence" value="ECO:0007669"/>
    <property type="project" value="TreeGrafter"/>
</dbReference>
<comment type="subcellular location">
    <subcellularLocation>
        <location evidence="1 9 10">Nucleus</location>
    </subcellularLocation>
</comment>
<dbReference type="InterPro" id="IPR009057">
    <property type="entry name" value="Homeodomain-like_sf"/>
</dbReference>
<comment type="similarity">
    <text evidence="2">Belongs to the paired homeobox family.</text>
</comment>
<evidence type="ECO:0000256" key="11">
    <source>
        <dbReference type="SAM" id="MobiDB-lite"/>
    </source>
</evidence>
<evidence type="ECO:0000259" key="12">
    <source>
        <dbReference type="PROSITE" id="PS50071"/>
    </source>
</evidence>
<dbReference type="STRING" id="41447.ENSSDUP00000003693"/>
<reference evidence="14" key="1">
    <citation type="submission" date="2025-08" db="UniProtKB">
        <authorList>
            <consortium name="Ensembl"/>
        </authorList>
    </citation>
    <scope>IDENTIFICATION</scope>
</reference>
<protein>
    <recommendedName>
        <fullName evidence="16">Paired domain-containing protein</fullName>
    </recommendedName>
</protein>
<keyword evidence="7" id="KW-0804">Transcription</keyword>
<evidence type="ECO:0000313" key="15">
    <source>
        <dbReference type="Proteomes" id="UP000261420"/>
    </source>
</evidence>
<evidence type="ECO:0000256" key="3">
    <source>
        <dbReference type="ARBA" id="ARBA00022473"/>
    </source>
</evidence>
<proteinExistence type="inferred from homology"/>
<keyword evidence="8 9" id="KW-0539">Nucleus</keyword>
<dbReference type="Gene3D" id="1.10.10.60">
    <property type="entry name" value="Homeodomain-like"/>
    <property type="match status" value="1"/>
</dbReference>
<dbReference type="FunFam" id="1.10.10.10:FF:000003">
    <property type="entry name" value="Paired box protein Pax-6"/>
    <property type="match status" value="1"/>
</dbReference>
<dbReference type="SMART" id="SM00389">
    <property type="entry name" value="HOX"/>
    <property type="match status" value="1"/>
</dbReference>
<dbReference type="InterPro" id="IPR001356">
    <property type="entry name" value="HD"/>
</dbReference>
<dbReference type="Pfam" id="PF00046">
    <property type="entry name" value="Homeodomain"/>
    <property type="match status" value="1"/>
</dbReference>
<dbReference type="CDD" id="cd00086">
    <property type="entry name" value="homeodomain"/>
    <property type="match status" value="1"/>
</dbReference>